<dbReference type="Gene3D" id="3.40.50.300">
    <property type="entry name" value="P-loop containing nucleotide triphosphate hydrolases"/>
    <property type="match status" value="2"/>
</dbReference>
<evidence type="ECO:0000313" key="3">
    <source>
        <dbReference type="Proteomes" id="UP001165652"/>
    </source>
</evidence>
<name>A0ABT5J6L5_RHOTP</name>
<reference evidence="2" key="1">
    <citation type="journal article" date="2023" name="Microbiol Resour">
        <title>Genome Sequences of Rhodoplanes serenus and Two Thermotolerant Strains, Rhodoplanes tepidamans and 'Rhodoplanes cryptolactis,' Further Refine the Genus.</title>
        <authorList>
            <person name="Rayyan A.A."/>
            <person name="Kyndt J.A."/>
        </authorList>
    </citation>
    <scope>NUCLEOTIDE SEQUENCE</scope>
    <source>
        <strain evidence="2">DSM 9987</strain>
    </source>
</reference>
<reference evidence="2" key="2">
    <citation type="submission" date="2023-02" db="EMBL/GenBank/DDBJ databases">
        <authorList>
            <person name="Rayyan A."/>
            <person name="Meyer T."/>
            <person name="Kyndt J.A."/>
        </authorList>
    </citation>
    <scope>NUCLEOTIDE SEQUENCE</scope>
    <source>
        <strain evidence="2">DSM 9987</strain>
    </source>
</reference>
<sequence length="381" mass="41367">MRIREVGIVGYRSLRALRFPAGPLTVFVGANGVGKSNLYRSLQLLQGSAAGSLARELAAEGGMQSALWAGRRRGDQPVRIKLDVEIGDDAACFAYAVEAGLVPPTGAAFQFEQQVKEETLVLRTGRRPLPLLERRGPRASVTDEGGRRQALGGALLASETALGAIRDTAHHPEIDLVRRTMLDWRFYHDLRSDRASPLRQPCLAVTTPTLSSDGADLAAVFATLVHIRQDTADLDAVIDDAFPGARLIVPVPERTASFGLVFPDYPKRVFEAAELSDGTLRYLALAGALLGYRLPGFVALNEPEASLHPDLLEPLARMIVRAARRSQIWVVTHSQPLAQALAREGGVTPRTVIKRAGETWIEGLRLGGDFLDDEEEESEEA</sequence>
<proteinExistence type="predicted"/>
<evidence type="ECO:0000313" key="2">
    <source>
        <dbReference type="EMBL" id="MDC7784924.1"/>
    </source>
</evidence>
<dbReference type="EMBL" id="JAQQLI010000004">
    <property type="protein sequence ID" value="MDC7784924.1"/>
    <property type="molecule type" value="Genomic_DNA"/>
</dbReference>
<protein>
    <submittedName>
        <fullName evidence="2">AAA family ATPase</fullName>
    </submittedName>
</protein>
<dbReference type="PIRSF" id="PIRSF029347">
    <property type="entry name" value="RecF"/>
    <property type="match status" value="1"/>
</dbReference>
<dbReference type="PANTHER" id="PTHR32182:SF25">
    <property type="entry name" value="SLR1056 PROTEIN"/>
    <property type="match status" value="1"/>
</dbReference>
<dbReference type="InterPro" id="IPR014555">
    <property type="entry name" value="RecF-like"/>
</dbReference>
<evidence type="ECO:0000259" key="1">
    <source>
        <dbReference type="Pfam" id="PF13304"/>
    </source>
</evidence>
<feature type="domain" description="ATPase AAA-type core" evidence="1">
    <location>
        <begin position="24"/>
        <end position="336"/>
    </location>
</feature>
<keyword evidence="3" id="KW-1185">Reference proteome</keyword>
<accession>A0ABT5J6L5</accession>
<dbReference type="SUPFAM" id="SSF52540">
    <property type="entry name" value="P-loop containing nucleoside triphosphate hydrolases"/>
    <property type="match status" value="1"/>
</dbReference>
<dbReference type="RefSeq" id="WP_272775768.1">
    <property type="nucleotide sequence ID" value="NZ_JAQQLI010000004.1"/>
</dbReference>
<organism evidence="2 3">
    <name type="scientific">Rhodoplanes tepidamans</name>
    <name type="common">Rhodoplanes cryptolactis</name>
    <dbReference type="NCBI Taxonomy" id="200616"/>
    <lineage>
        <taxon>Bacteria</taxon>
        <taxon>Pseudomonadati</taxon>
        <taxon>Pseudomonadota</taxon>
        <taxon>Alphaproteobacteria</taxon>
        <taxon>Hyphomicrobiales</taxon>
        <taxon>Nitrobacteraceae</taxon>
        <taxon>Rhodoplanes</taxon>
    </lineage>
</organism>
<dbReference type="Proteomes" id="UP001165652">
    <property type="component" value="Unassembled WGS sequence"/>
</dbReference>
<dbReference type="PANTHER" id="PTHR32182">
    <property type="entry name" value="DNA REPLICATION AND REPAIR PROTEIN RECF"/>
    <property type="match status" value="1"/>
</dbReference>
<dbReference type="Pfam" id="PF13304">
    <property type="entry name" value="AAA_21"/>
    <property type="match status" value="1"/>
</dbReference>
<comment type="caution">
    <text evidence="2">The sequence shown here is derived from an EMBL/GenBank/DDBJ whole genome shotgun (WGS) entry which is preliminary data.</text>
</comment>
<dbReference type="InterPro" id="IPR003959">
    <property type="entry name" value="ATPase_AAA_core"/>
</dbReference>
<gene>
    <name evidence="2" type="ORF">PQJ73_04445</name>
</gene>
<dbReference type="InterPro" id="IPR027417">
    <property type="entry name" value="P-loop_NTPase"/>
</dbReference>